<dbReference type="EMBL" id="JAXOVC010000005">
    <property type="protein sequence ID" value="KAK4501636.1"/>
    <property type="molecule type" value="Genomic_DNA"/>
</dbReference>
<proteinExistence type="predicted"/>
<evidence type="ECO:0000313" key="1">
    <source>
        <dbReference type="EMBL" id="KAK4501636.1"/>
    </source>
</evidence>
<organism evidence="1 2">
    <name type="scientific">Zasmidium cellare</name>
    <name type="common">Wine cellar mold</name>
    <name type="synonym">Racodium cellare</name>
    <dbReference type="NCBI Taxonomy" id="395010"/>
    <lineage>
        <taxon>Eukaryota</taxon>
        <taxon>Fungi</taxon>
        <taxon>Dikarya</taxon>
        <taxon>Ascomycota</taxon>
        <taxon>Pezizomycotina</taxon>
        <taxon>Dothideomycetes</taxon>
        <taxon>Dothideomycetidae</taxon>
        <taxon>Mycosphaerellales</taxon>
        <taxon>Mycosphaerellaceae</taxon>
        <taxon>Zasmidium</taxon>
    </lineage>
</organism>
<keyword evidence="2" id="KW-1185">Reference proteome</keyword>
<evidence type="ECO:0000313" key="2">
    <source>
        <dbReference type="Proteomes" id="UP001305779"/>
    </source>
</evidence>
<gene>
    <name evidence="1" type="ORF">PRZ48_007445</name>
</gene>
<accession>A0ABR0EKF6</accession>
<sequence length="373" mass="42413">MASICHRCALRLQRAAQTETSQLSKRTFSSTTSTRRNLPVFTESTNSELNNVLATLREQHFIPAYLREKERKMIFKPANKQFLQDNPQTTYIGDEEIKLQYIDRLRDILPRKQLVWRAINLIVEGESGDDWQNLPKLLQGLHEGVKKAAAPGQMEKIVRKALHNEKMGIIMQCLQQVEATGMTLKNEQVLKSMVCGLHDMAESSHWSESATGRALRDAKSIALMLESEAHGTGRKLASNDPRTQPEVLGVFLELTAVYAYKFEDAKDTQGLVKAYTSRLLDNLKDRNPLPSEDQLLQKGKQYPLLFAISIWHGLSLAQKILGKDMPARDQASKYIAEYESTLSRLVEQLKAQQPADWTYAEQVVTAWERCIRD</sequence>
<comment type="caution">
    <text evidence="1">The sequence shown here is derived from an EMBL/GenBank/DDBJ whole genome shotgun (WGS) entry which is preliminary data.</text>
</comment>
<dbReference type="Proteomes" id="UP001305779">
    <property type="component" value="Unassembled WGS sequence"/>
</dbReference>
<reference evidence="1 2" key="1">
    <citation type="journal article" date="2023" name="G3 (Bethesda)">
        <title>A chromosome-level genome assembly of Zasmidium syzygii isolated from banana leaves.</title>
        <authorList>
            <person name="van Westerhoven A.C."/>
            <person name="Mehrabi R."/>
            <person name="Talebi R."/>
            <person name="Steentjes M.B.F."/>
            <person name="Corcolon B."/>
            <person name="Chong P.A."/>
            <person name="Kema G.H.J."/>
            <person name="Seidl M.F."/>
        </authorList>
    </citation>
    <scope>NUCLEOTIDE SEQUENCE [LARGE SCALE GENOMIC DNA]</scope>
    <source>
        <strain evidence="1 2">P124</strain>
    </source>
</reference>
<name>A0ABR0EKF6_ZASCE</name>
<protein>
    <submittedName>
        <fullName evidence="1">Uncharacterized protein</fullName>
    </submittedName>
</protein>